<dbReference type="Proteomes" id="UP000531561">
    <property type="component" value="Unassembled WGS sequence"/>
</dbReference>
<evidence type="ECO:0000313" key="2">
    <source>
        <dbReference type="Proteomes" id="UP000531561"/>
    </source>
</evidence>
<reference evidence="1 2" key="1">
    <citation type="journal article" date="2020" name="Phytopathology">
        <title>A high-quality genome resource of Botrytis fragariae, a new and rapidly spreading fungal pathogen causing strawberry gray mold in the U.S.A.</title>
        <authorList>
            <person name="Wu Y."/>
            <person name="Saski C.A."/>
            <person name="Schnabel G."/>
            <person name="Xiao S."/>
            <person name="Hu M."/>
        </authorList>
    </citation>
    <scope>NUCLEOTIDE SEQUENCE [LARGE SCALE GENOMIC DNA]</scope>
    <source>
        <strain evidence="1 2">BVB16</strain>
    </source>
</reference>
<protein>
    <submittedName>
        <fullName evidence="1">Uncharacterized protein</fullName>
    </submittedName>
</protein>
<name>A0A8H6ANJ6_9HELO</name>
<dbReference type="OrthoDB" id="3454849at2759"/>
<sequence length="260" mass="30219">MYLFSLVQSKVTKDMNRQCNCHFQNRTNSVSSTRKSFSYIQIAKTLFYPKDKEKASYIAEQHSLNNPIVKNSHLQNRTFITLATPTFVSQSQLHLKKYHISTMFQNSHPTPPPKMPSKFYTNPEYQNKKEPAHRRTGCITCDEGYMDYIPPARDPHLLRQEFRRRPLNAPNLAPLYIPGSLEHNDIASLRPQVQPGQEEYAFLTDWQQKELAKARGKQSGFSVPEEDGWWEEIFSKKVFWRGMILFGLIYCLVGSGPRID</sequence>
<dbReference type="AlphaFoldDB" id="A0A8H6ANJ6"/>
<dbReference type="GeneID" id="59263376"/>
<evidence type="ECO:0000313" key="1">
    <source>
        <dbReference type="EMBL" id="KAF5870787.1"/>
    </source>
</evidence>
<accession>A0A8H6ANJ6</accession>
<proteinExistence type="predicted"/>
<gene>
    <name evidence="1" type="ORF">Bfra_009340</name>
</gene>
<keyword evidence="2" id="KW-1185">Reference proteome</keyword>
<dbReference type="RefSeq" id="XP_037189734.1">
    <property type="nucleotide sequence ID" value="XM_037339684.1"/>
</dbReference>
<dbReference type="EMBL" id="JABFCT010000013">
    <property type="protein sequence ID" value="KAF5870787.1"/>
    <property type="molecule type" value="Genomic_DNA"/>
</dbReference>
<organism evidence="1 2">
    <name type="scientific">Botrytis fragariae</name>
    <dbReference type="NCBI Taxonomy" id="1964551"/>
    <lineage>
        <taxon>Eukaryota</taxon>
        <taxon>Fungi</taxon>
        <taxon>Dikarya</taxon>
        <taxon>Ascomycota</taxon>
        <taxon>Pezizomycotina</taxon>
        <taxon>Leotiomycetes</taxon>
        <taxon>Helotiales</taxon>
        <taxon>Sclerotiniaceae</taxon>
        <taxon>Botrytis</taxon>
    </lineage>
</organism>
<comment type="caution">
    <text evidence="1">The sequence shown here is derived from an EMBL/GenBank/DDBJ whole genome shotgun (WGS) entry which is preliminary data.</text>
</comment>